<dbReference type="AlphaFoldDB" id="A0A8H6MI36"/>
<comment type="caution">
    <text evidence="3">The sequence shown here is derived from an EMBL/GenBank/DDBJ whole genome shotgun (WGS) entry which is preliminary data.</text>
</comment>
<dbReference type="Gene3D" id="1.25.40.10">
    <property type="entry name" value="Tetratricopeptide repeat domain"/>
    <property type="match status" value="2"/>
</dbReference>
<dbReference type="Proteomes" id="UP000652219">
    <property type="component" value="Unassembled WGS sequence"/>
</dbReference>
<feature type="compositionally biased region" description="Acidic residues" evidence="1">
    <location>
        <begin position="711"/>
        <end position="730"/>
    </location>
</feature>
<feature type="region of interest" description="Disordered" evidence="1">
    <location>
        <begin position="704"/>
        <end position="730"/>
    </location>
</feature>
<dbReference type="GO" id="GO:0009116">
    <property type="term" value="P:nucleoside metabolic process"/>
    <property type="evidence" value="ECO:0007669"/>
    <property type="project" value="InterPro"/>
</dbReference>
<dbReference type="InterPro" id="IPR011990">
    <property type="entry name" value="TPR-like_helical_dom_sf"/>
</dbReference>
<dbReference type="Gene3D" id="3.40.50.300">
    <property type="entry name" value="P-loop containing nucleotide triphosphate hydrolases"/>
    <property type="match status" value="1"/>
</dbReference>
<dbReference type="SUPFAM" id="SSF52540">
    <property type="entry name" value="P-loop containing nucleoside triphosphate hydrolases"/>
    <property type="match status" value="1"/>
</dbReference>
<dbReference type="PRINTS" id="PR00381">
    <property type="entry name" value="KINESINLIGHT"/>
</dbReference>
<dbReference type="NCBIfam" id="NF040586">
    <property type="entry name" value="FxSxx_TPR"/>
    <property type="match status" value="1"/>
</dbReference>
<dbReference type="Pfam" id="PF13374">
    <property type="entry name" value="TPR_10"/>
    <property type="match status" value="2"/>
</dbReference>
<dbReference type="PANTHER" id="PTHR46082">
    <property type="entry name" value="ATP/GTP-BINDING PROTEIN-RELATED"/>
    <property type="match status" value="1"/>
</dbReference>
<dbReference type="PANTHER" id="PTHR46082:SF11">
    <property type="entry name" value="AAA+ ATPASE DOMAIN-CONTAINING PROTEIN-RELATED"/>
    <property type="match status" value="1"/>
</dbReference>
<accession>A0A8H6MI36</accession>
<dbReference type="Gene3D" id="3.40.50.1580">
    <property type="entry name" value="Nucleoside phosphorylase domain"/>
    <property type="match status" value="1"/>
</dbReference>
<dbReference type="SUPFAM" id="SSF48452">
    <property type="entry name" value="TPR-like"/>
    <property type="match status" value="2"/>
</dbReference>
<dbReference type="SUPFAM" id="SSF53167">
    <property type="entry name" value="Purine and uridine phosphorylases"/>
    <property type="match status" value="1"/>
</dbReference>
<evidence type="ECO:0000313" key="3">
    <source>
        <dbReference type="EMBL" id="KAF6783014.1"/>
    </source>
</evidence>
<feature type="domain" description="NB-ARC" evidence="2">
    <location>
        <begin position="432"/>
        <end position="587"/>
    </location>
</feature>
<proteinExistence type="predicted"/>
<dbReference type="EMBL" id="WIGN01000850">
    <property type="protein sequence ID" value="KAF6783014.1"/>
    <property type="molecule type" value="Genomic_DNA"/>
</dbReference>
<sequence length="1090" mass="122442">MSDPQAYTVGWICAVTAESVAARAFLDEEHRGPLHVSQHDNNSYVLGCIGSHNVVIAALPEGEYGTTSAATVAKDMLHSFPNVRIGLMVGIGGAAPSQKHDIRLGDIVVSKPGAGDGGVFQYDFGKTIQNCSFQATGFLDQPPALLRTALATLKATYEMKGHQLVEDADKNLEKIRRRSKYKQPDPASDRLYKSHVVHPSNSSDGCDIACGSDTADLITRPKRDEEDLDPTIHYGLIASGNQLMKDARIRDKLAAERNVLCFEMEAAGLMNHFPCLVIRGICDYSDSHKNKEWQGFAAMMAAAYAGDLLHQIAPTSVEAEKPIGEVLGSMQRNLKRVNRTTEETRAGVKRLKRTADITKTGVKTIHSHQMEQTHRLIHIQQDVQDLKLSKVEDLSIALNPHFVVPFPSDPDFVNRSDIWTWIEERYAGPNSRFALVGMGGFGKSQMAIHFAHQLRATSPKTSIFWVNANTKATFEESYRSIADILALPRRHDPDVNVLALVRDWLQREDVSPWLMIIDNADDVKMLFSKDGIETYISYLPKRDKSKIIVTSRSRDAAERLTGNANMVYAVPTMEKEQALQLLQRKLGRDVNEADALRLIHTLECIPLAVNQAAAYINKRSPRVTILSYLDEFQKSENRKGTLLRSDRGDIRRYDGVSNSVVVTWQVTFEQIKREQPRAANLLSLMSCFHAQNIPEYMLHDYDSGDIHSEEGSDEDGGTSDVDFEDGGTSDVDFEDDLDVLRGYSLVAMTATPGLLEMHSLVQFCTKVWISEFGSPDQWKTLFLQSASEHFPSGVFETWQQCQTLMPHIQPLLDKQPSEERDQLEWSELLTNVSRYLVMLGNYSRAEVIVPQAVTIRTEILGQEHPSTLTSMANLASTYKNQGRWKEAEELEVRVMETRKTVLGEEHPDTLTSIDNLASIYSNQGRWKEAEELFVRVMETSSTVLGEEHPDTLTSIANLASTYRNQGRWKEAEELEVRVMEMNKRVLGEEHPSTLTSMANLASTFWNQGRWKEAEELNVQVMETRKTVLGEEHPDTLTSMANLASTYRNQGRWKEAEELEVQVMEMNKRVLGEEHPDTLTSMANLASTYSD</sequence>
<gene>
    <name evidence="3" type="ORF">CSOJ01_15942</name>
</gene>
<evidence type="ECO:0000259" key="2">
    <source>
        <dbReference type="Pfam" id="PF00931"/>
    </source>
</evidence>
<evidence type="ECO:0000256" key="1">
    <source>
        <dbReference type="SAM" id="MobiDB-lite"/>
    </source>
</evidence>
<dbReference type="InterPro" id="IPR002182">
    <property type="entry name" value="NB-ARC"/>
</dbReference>
<dbReference type="InterPro" id="IPR027417">
    <property type="entry name" value="P-loop_NTPase"/>
</dbReference>
<dbReference type="GO" id="GO:0003824">
    <property type="term" value="F:catalytic activity"/>
    <property type="evidence" value="ECO:0007669"/>
    <property type="project" value="InterPro"/>
</dbReference>
<evidence type="ECO:0000313" key="4">
    <source>
        <dbReference type="Proteomes" id="UP000652219"/>
    </source>
</evidence>
<keyword evidence="4" id="KW-1185">Reference proteome</keyword>
<dbReference type="InterPro" id="IPR053137">
    <property type="entry name" value="NLR-like"/>
</dbReference>
<protein>
    <submittedName>
        <fullName evidence="3">Kinesin light chain 5</fullName>
    </submittedName>
</protein>
<dbReference type="Pfam" id="PF13424">
    <property type="entry name" value="TPR_12"/>
    <property type="match status" value="2"/>
</dbReference>
<dbReference type="InterPro" id="IPR035994">
    <property type="entry name" value="Nucleoside_phosphorylase_sf"/>
</dbReference>
<dbReference type="Pfam" id="PF00931">
    <property type="entry name" value="NB-ARC"/>
    <property type="match status" value="1"/>
</dbReference>
<name>A0A8H6MI36_9PEZI</name>
<reference evidence="3 4" key="1">
    <citation type="journal article" date="2020" name="Phytopathology">
        <title>Genome Sequence Resources of Colletotrichum truncatum, C. plurivorum, C. musicola, and C. sojae: Four Species Pathogenic to Soybean (Glycine max).</title>
        <authorList>
            <person name="Rogerio F."/>
            <person name="Boufleur T.R."/>
            <person name="Ciampi-Guillardi M."/>
            <person name="Sukno S.A."/>
            <person name="Thon M.R."/>
            <person name="Massola Junior N.S."/>
            <person name="Baroncelli R."/>
        </authorList>
    </citation>
    <scope>NUCLEOTIDE SEQUENCE [LARGE SCALE GENOMIC DNA]</scope>
    <source>
        <strain evidence="3 4">LFN0009</strain>
    </source>
</reference>
<dbReference type="GO" id="GO:0043531">
    <property type="term" value="F:ADP binding"/>
    <property type="evidence" value="ECO:0007669"/>
    <property type="project" value="InterPro"/>
</dbReference>
<organism evidence="3 4">
    <name type="scientific">Colletotrichum sojae</name>
    <dbReference type="NCBI Taxonomy" id="2175907"/>
    <lineage>
        <taxon>Eukaryota</taxon>
        <taxon>Fungi</taxon>
        <taxon>Dikarya</taxon>
        <taxon>Ascomycota</taxon>
        <taxon>Pezizomycotina</taxon>
        <taxon>Sordariomycetes</taxon>
        <taxon>Hypocreomycetidae</taxon>
        <taxon>Glomerellales</taxon>
        <taxon>Glomerellaceae</taxon>
        <taxon>Colletotrichum</taxon>
        <taxon>Colletotrichum orchidearum species complex</taxon>
    </lineage>
</organism>